<dbReference type="PANTHER" id="PTHR30126:SF94">
    <property type="entry name" value="LYSR FAMILY TRANSCRIPTIONAL REGULATOR"/>
    <property type="match status" value="1"/>
</dbReference>
<evidence type="ECO:0000313" key="7">
    <source>
        <dbReference type="Proteomes" id="UP001489897"/>
    </source>
</evidence>
<dbReference type="SUPFAM" id="SSF53850">
    <property type="entry name" value="Periplasmic binding protein-like II"/>
    <property type="match status" value="1"/>
</dbReference>
<dbReference type="Gene3D" id="3.40.190.290">
    <property type="match status" value="1"/>
</dbReference>
<reference evidence="6 7" key="1">
    <citation type="submission" date="2024-01" db="EMBL/GenBank/DDBJ databases">
        <title>The diversity of rhizobia nodulating Mimosa spp. in eleven states of Brazil covering several biomes is determined by host plant, location, and edaphic factors.</title>
        <authorList>
            <person name="Rouws L."/>
            <person name="Barauna A."/>
            <person name="Beukes C."/>
            <person name="De Faria S.M."/>
            <person name="Gross E."/>
            <person name="Dos Reis Junior F.B."/>
            <person name="Simon M."/>
            <person name="Maluk M."/>
            <person name="Odee D.W."/>
            <person name="Kenicer G."/>
            <person name="Young J.P.W."/>
            <person name="Reis V.M."/>
            <person name="Zilli J."/>
            <person name="James E.K."/>
        </authorList>
    </citation>
    <scope>NUCLEOTIDE SEQUENCE [LARGE SCALE GENOMIC DNA]</scope>
    <source>
        <strain evidence="6 7">JPY167</strain>
    </source>
</reference>
<keyword evidence="3" id="KW-0238">DNA-binding</keyword>
<evidence type="ECO:0000256" key="1">
    <source>
        <dbReference type="ARBA" id="ARBA00009437"/>
    </source>
</evidence>
<dbReference type="Gene3D" id="1.10.10.10">
    <property type="entry name" value="Winged helix-like DNA-binding domain superfamily/Winged helix DNA-binding domain"/>
    <property type="match status" value="1"/>
</dbReference>
<dbReference type="Pfam" id="PF00126">
    <property type="entry name" value="HTH_1"/>
    <property type="match status" value="1"/>
</dbReference>
<dbReference type="PRINTS" id="PR00039">
    <property type="entry name" value="HTHLYSR"/>
</dbReference>
<dbReference type="Pfam" id="PF03466">
    <property type="entry name" value="LysR_substrate"/>
    <property type="match status" value="1"/>
</dbReference>
<feature type="domain" description="HTH lysR-type" evidence="5">
    <location>
        <begin position="1"/>
        <end position="58"/>
    </location>
</feature>
<dbReference type="EMBL" id="JAYMRV010000008">
    <property type="protein sequence ID" value="MEM5424353.1"/>
    <property type="molecule type" value="Genomic_DNA"/>
</dbReference>
<evidence type="ECO:0000259" key="5">
    <source>
        <dbReference type="PROSITE" id="PS50931"/>
    </source>
</evidence>
<dbReference type="PANTHER" id="PTHR30126">
    <property type="entry name" value="HTH-TYPE TRANSCRIPTIONAL REGULATOR"/>
    <property type="match status" value="1"/>
</dbReference>
<gene>
    <name evidence="6" type="ORF">VSR73_25220</name>
</gene>
<comment type="similarity">
    <text evidence="1">Belongs to the LysR transcriptional regulatory family.</text>
</comment>
<organism evidence="6 7">
    <name type="scientific">Paraburkholderia ferrariae</name>
    <dbReference type="NCBI Taxonomy" id="386056"/>
    <lineage>
        <taxon>Bacteria</taxon>
        <taxon>Pseudomonadati</taxon>
        <taxon>Pseudomonadota</taxon>
        <taxon>Betaproteobacteria</taxon>
        <taxon>Burkholderiales</taxon>
        <taxon>Burkholderiaceae</taxon>
        <taxon>Paraburkholderia</taxon>
    </lineage>
</organism>
<sequence length="296" mass="32463">MLAPLLAAFYETVRQGSVTAAARRLGISQPTVTARIQQLEQRYSVQLFHRRGSRLDVTKTGAALMPFIDRMTQAESDIDFVLRNECELFAGSFRLGTTGPYYVLPTIAAFRRRYPHVQIGIEIGNSQAVLDALAEHRVDIAVSSHYVDDASLELHRIASDRLVLVVEPRHPLAGQRNVDLNVLAAETLLLREQGSCTRAATEAALGQRRVEPRALIEIGSREAICEAIRLGLGCALMPAGEVPLGSALVSVSIEPECPAVYEYLYHLRSRSGARLITTFMATLAETIGLPIKKTDT</sequence>
<dbReference type="SUPFAM" id="SSF46785">
    <property type="entry name" value="Winged helix' DNA-binding domain"/>
    <property type="match status" value="1"/>
</dbReference>
<evidence type="ECO:0000256" key="3">
    <source>
        <dbReference type="ARBA" id="ARBA00023125"/>
    </source>
</evidence>
<keyword evidence="2" id="KW-0805">Transcription regulation</keyword>
<protein>
    <submittedName>
        <fullName evidence="6">LysR substrate-binding domain-containing protein</fullName>
    </submittedName>
</protein>
<proteinExistence type="inferred from homology"/>
<dbReference type="InterPro" id="IPR000847">
    <property type="entry name" value="LysR_HTH_N"/>
</dbReference>
<dbReference type="Proteomes" id="UP001489897">
    <property type="component" value="Unassembled WGS sequence"/>
</dbReference>
<dbReference type="RefSeq" id="WP_342948679.1">
    <property type="nucleotide sequence ID" value="NZ_JAYMRV010000008.1"/>
</dbReference>
<dbReference type="PROSITE" id="PS50931">
    <property type="entry name" value="HTH_LYSR"/>
    <property type="match status" value="1"/>
</dbReference>
<keyword evidence="7" id="KW-1185">Reference proteome</keyword>
<dbReference type="InterPro" id="IPR036390">
    <property type="entry name" value="WH_DNA-bd_sf"/>
</dbReference>
<evidence type="ECO:0000256" key="2">
    <source>
        <dbReference type="ARBA" id="ARBA00023015"/>
    </source>
</evidence>
<dbReference type="InterPro" id="IPR036388">
    <property type="entry name" value="WH-like_DNA-bd_sf"/>
</dbReference>
<evidence type="ECO:0000313" key="6">
    <source>
        <dbReference type="EMBL" id="MEM5424353.1"/>
    </source>
</evidence>
<keyword evidence="4" id="KW-0804">Transcription</keyword>
<dbReference type="InterPro" id="IPR005119">
    <property type="entry name" value="LysR_subst-bd"/>
</dbReference>
<comment type="caution">
    <text evidence="6">The sequence shown here is derived from an EMBL/GenBank/DDBJ whole genome shotgun (WGS) entry which is preliminary data.</text>
</comment>
<accession>A0ABU9RWC8</accession>
<evidence type="ECO:0000256" key="4">
    <source>
        <dbReference type="ARBA" id="ARBA00023163"/>
    </source>
</evidence>
<name>A0ABU9RWC8_9BURK</name>